<dbReference type="PANTHER" id="PTHR42845:SF1">
    <property type="entry name" value="HYDROGENASE SMALL SUBUNIT"/>
    <property type="match status" value="1"/>
</dbReference>
<evidence type="ECO:0000256" key="1">
    <source>
        <dbReference type="ARBA" id="ARBA00023002"/>
    </source>
</evidence>
<proteinExistence type="predicted"/>
<organism evidence="2">
    <name type="scientific">marine sediment metagenome</name>
    <dbReference type="NCBI Taxonomy" id="412755"/>
    <lineage>
        <taxon>unclassified sequences</taxon>
        <taxon>metagenomes</taxon>
        <taxon>ecological metagenomes</taxon>
    </lineage>
</organism>
<dbReference type="PANTHER" id="PTHR42845">
    <property type="entry name" value="COENZYME F420-REDUCING HYDROGENASE, GAMMA SUBUNIT"/>
    <property type="match status" value="1"/>
</dbReference>
<gene>
    <name evidence="2" type="ORF">S03H2_04245</name>
</gene>
<reference evidence="2" key="1">
    <citation type="journal article" date="2014" name="Front. Microbiol.">
        <title>High frequency of phylogenetically diverse reductive dehalogenase-homologous genes in deep subseafloor sedimentary metagenomes.</title>
        <authorList>
            <person name="Kawai M."/>
            <person name="Futagami T."/>
            <person name="Toyoda A."/>
            <person name="Takaki Y."/>
            <person name="Nishi S."/>
            <person name="Hori S."/>
            <person name="Arai W."/>
            <person name="Tsubouchi T."/>
            <person name="Morono Y."/>
            <person name="Uchiyama I."/>
            <person name="Ito T."/>
            <person name="Fujiyama A."/>
            <person name="Inagaki F."/>
            <person name="Takami H."/>
        </authorList>
    </citation>
    <scope>NUCLEOTIDE SEQUENCE</scope>
    <source>
        <strain evidence="2">Expedition CK06-06</strain>
    </source>
</reference>
<evidence type="ECO:0008006" key="3">
    <source>
        <dbReference type="Google" id="ProtNLM"/>
    </source>
</evidence>
<dbReference type="AlphaFoldDB" id="X1EH44"/>
<accession>X1EH44</accession>
<keyword evidence="1" id="KW-0560">Oxidoreductase</keyword>
<dbReference type="EMBL" id="BARU01001664">
    <property type="protein sequence ID" value="GAH19695.1"/>
    <property type="molecule type" value="Genomic_DNA"/>
</dbReference>
<dbReference type="SUPFAM" id="SSF56770">
    <property type="entry name" value="HydA/Nqo6-like"/>
    <property type="match status" value="1"/>
</dbReference>
<name>X1EH44_9ZZZZ</name>
<evidence type="ECO:0000313" key="2">
    <source>
        <dbReference type="EMBL" id="GAH19695.1"/>
    </source>
</evidence>
<sequence length="207" mass="23041">VSSRVGKLAQMTENLEHLNSGDKKNLYEFLTLFLNVPLMAGFDLTGDILQQVRKTGEAQTPLGNLPYETGNIAIKIMAFLKNHRDFTEISTVCDTCPRKIGSKSQMTKVKRDYEGLPNMEDCLIEQGYLCAGPITRAGCGGLCLKVNAPCSGCYGQTAWNVDQIERYVDVVKKGYNVALSREELLVQIKDKLGFAEKFTLATNKNYR</sequence>
<feature type="non-terminal residue" evidence="2">
    <location>
        <position position="1"/>
    </location>
</feature>
<protein>
    <recommendedName>
        <fullName evidence="3">NADH:ubiquinone oxidoreductase-like 20kDa subunit domain-containing protein</fullName>
    </recommendedName>
</protein>
<dbReference type="InterPro" id="IPR051349">
    <property type="entry name" value="Hydrogenase_assoc-protein"/>
</dbReference>
<comment type="caution">
    <text evidence="2">The sequence shown here is derived from an EMBL/GenBank/DDBJ whole genome shotgun (WGS) entry which is preliminary data.</text>
</comment>
<dbReference type="GO" id="GO:0016491">
    <property type="term" value="F:oxidoreductase activity"/>
    <property type="evidence" value="ECO:0007669"/>
    <property type="project" value="UniProtKB-KW"/>
</dbReference>